<reference evidence="1" key="1">
    <citation type="submission" date="2016-01" db="EMBL/GenBank/DDBJ databases">
        <title>Reference transcriptome for the parasite Schistocephalus solidus: insights into the molecular evolution of parasitism.</title>
        <authorList>
            <person name="Hebert F.O."/>
            <person name="Grambauer S."/>
            <person name="Barber I."/>
            <person name="Landry C.R."/>
            <person name="Aubin-Horth N."/>
        </authorList>
    </citation>
    <scope>NUCLEOTIDE SEQUENCE</scope>
</reference>
<dbReference type="EMBL" id="GEEE01013123">
    <property type="protein sequence ID" value="JAP50102.1"/>
    <property type="molecule type" value="Transcribed_RNA"/>
</dbReference>
<sequence>MLVIPSTRTMYMTWPYKHMPQDFNQRGLKVSHLTCVIKPEVTFRRSYCSLTLRPPVSRSTQLALDRLRGLSVVQSKQSLTRSFLISCDILKSICQSAYILEVKLKFPPE</sequence>
<accession>A0A0X3PP05</accession>
<proteinExistence type="predicted"/>
<name>A0A0X3PP05_SCHSO</name>
<protein>
    <submittedName>
        <fullName evidence="1">Uncharacterized protein</fullName>
    </submittedName>
</protein>
<evidence type="ECO:0000313" key="1">
    <source>
        <dbReference type="EMBL" id="JAP50102.1"/>
    </source>
</evidence>
<gene>
    <name evidence="1" type="ORF">TR92337</name>
</gene>
<dbReference type="AlphaFoldDB" id="A0A0X3PP05"/>
<organism evidence="1">
    <name type="scientific">Schistocephalus solidus</name>
    <name type="common">Tapeworm</name>
    <dbReference type="NCBI Taxonomy" id="70667"/>
    <lineage>
        <taxon>Eukaryota</taxon>
        <taxon>Metazoa</taxon>
        <taxon>Spiralia</taxon>
        <taxon>Lophotrochozoa</taxon>
        <taxon>Platyhelminthes</taxon>
        <taxon>Cestoda</taxon>
        <taxon>Eucestoda</taxon>
        <taxon>Diphyllobothriidea</taxon>
        <taxon>Diphyllobothriidae</taxon>
        <taxon>Schistocephalus</taxon>
    </lineage>
</organism>